<sequence length="305" mass="33142">MISLRQLHYFVTSAEAGSATGAAEKLNVSQPSISAAIRDLERDLGQPLFERRQARGLELTPFGSRKLQEARLLLAGAEDFALSGKGEGAARLTLGYFSTLGPVCVPGILGHLKQAFPDMRVKLREFDLEGMARALEKGIVDLGITYDVGLPETVTWETMLSYAPHAVVPPDSPLAAKQSVTLAELARYPFILVDLPLSREFLLVPFWQQGLSPNIVLRTTSVEMVRGMVANGLGVSLLFTRPGHDFSHDGRKVVCLPIEDETLRQRLVLAYPASGPTTQTGRKALPAIRDCFAARSFQAGPDTSD</sequence>
<dbReference type="RefSeq" id="WP_109368589.1">
    <property type="nucleotide sequence ID" value="NZ_OOFM01000005.1"/>
</dbReference>
<dbReference type="InterPro" id="IPR000847">
    <property type="entry name" value="LysR_HTH_N"/>
</dbReference>
<dbReference type="FunFam" id="1.10.10.10:FF:000001">
    <property type="entry name" value="LysR family transcriptional regulator"/>
    <property type="match status" value="1"/>
</dbReference>
<evidence type="ECO:0000256" key="2">
    <source>
        <dbReference type="ARBA" id="ARBA00023015"/>
    </source>
</evidence>
<evidence type="ECO:0000256" key="1">
    <source>
        <dbReference type="ARBA" id="ARBA00009437"/>
    </source>
</evidence>
<dbReference type="Proteomes" id="UP000246073">
    <property type="component" value="Unassembled WGS sequence"/>
</dbReference>
<dbReference type="PROSITE" id="PS50931">
    <property type="entry name" value="HTH_LYSR"/>
    <property type="match status" value="1"/>
</dbReference>
<evidence type="ECO:0000259" key="5">
    <source>
        <dbReference type="PROSITE" id="PS50931"/>
    </source>
</evidence>
<accession>A0A2P9HL27</accession>
<feature type="domain" description="HTH lysR-type" evidence="5">
    <location>
        <begin position="2"/>
        <end position="60"/>
    </location>
</feature>
<dbReference type="GO" id="GO:0003677">
    <property type="term" value="F:DNA binding"/>
    <property type="evidence" value="ECO:0007669"/>
    <property type="project" value="UniProtKB-KW"/>
</dbReference>
<evidence type="ECO:0000256" key="3">
    <source>
        <dbReference type="ARBA" id="ARBA00023125"/>
    </source>
</evidence>
<dbReference type="Gene3D" id="3.40.190.10">
    <property type="entry name" value="Periplasmic binding protein-like II"/>
    <property type="match status" value="2"/>
</dbReference>
<dbReference type="InterPro" id="IPR036390">
    <property type="entry name" value="WH_DNA-bd_sf"/>
</dbReference>
<keyword evidence="2" id="KW-0805">Transcription regulation</keyword>
<dbReference type="Pfam" id="PF03466">
    <property type="entry name" value="LysR_substrate"/>
    <property type="match status" value="1"/>
</dbReference>
<dbReference type="PANTHER" id="PTHR30346">
    <property type="entry name" value="TRANSCRIPTIONAL DUAL REGULATOR HCAR-RELATED"/>
    <property type="match status" value="1"/>
</dbReference>
<gene>
    <name evidence="6" type="ORF">OHAE_698</name>
</gene>
<name>A0A2P9HL27_9HYPH</name>
<dbReference type="PRINTS" id="PR00039">
    <property type="entry name" value="HTHLYSR"/>
</dbReference>
<reference evidence="7" key="1">
    <citation type="submission" date="2017-12" db="EMBL/GenBank/DDBJ databases">
        <authorList>
            <person name="Diaz M."/>
        </authorList>
    </citation>
    <scope>NUCLEOTIDE SEQUENCE [LARGE SCALE GENOMIC DNA]</scope>
    <source>
        <strain evidence="7">FI11154</strain>
    </source>
</reference>
<evidence type="ECO:0000313" key="6">
    <source>
        <dbReference type="EMBL" id="SPL64831.1"/>
    </source>
</evidence>
<dbReference type="EMBL" id="OOFM01000005">
    <property type="protein sequence ID" value="SPL64831.1"/>
    <property type="molecule type" value="Genomic_DNA"/>
</dbReference>
<keyword evidence="4" id="KW-0804">Transcription</keyword>
<dbReference type="PANTHER" id="PTHR30346:SF0">
    <property type="entry name" value="HCA OPERON TRANSCRIPTIONAL ACTIVATOR HCAR"/>
    <property type="match status" value="1"/>
</dbReference>
<dbReference type="InterPro" id="IPR005119">
    <property type="entry name" value="LysR_subst-bd"/>
</dbReference>
<dbReference type="GO" id="GO:0003700">
    <property type="term" value="F:DNA-binding transcription factor activity"/>
    <property type="evidence" value="ECO:0007669"/>
    <property type="project" value="InterPro"/>
</dbReference>
<dbReference type="SUPFAM" id="SSF53850">
    <property type="entry name" value="Periplasmic binding protein-like II"/>
    <property type="match status" value="1"/>
</dbReference>
<comment type="similarity">
    <text evidence="1">Belongs to the LysR transcriptional regulatory family.</text>
</comment>
<evidence type="ECO:0000256" key="4">
    <source>
        <dbReference type="ARBA" id="ARBA00023163"/>
    </source>
</evidence>
<proteinExistence type="inferred from homology"/>
<organism evidence="6 7">
    <name type="scientific">Ochrobactrum soli</name>
    <dbReference type="NCBI Taxonomy" id="2448455"/>
    <lineage>
        <taxon>Bacteria</taxon>
        <taxon>Pseudomonadati</taxon>
        <taxon>Pseudomonadota</taxon>
        <taxon>Alphaproteobacteria</taxon>
        <taxon>Hyphomicrobiales</taxon>
        <taxon>Brucellaceae</taxon>
        <taxon>Brucella/Ochrobactrum group</taxon>
        <taxon>Ochrobactrum</taxon>
    </lineage>
</organism>
<dbReference type="Gene3D" id="1.10.10.10">
    <property type="entry name" value="Winged helix-like DNA-binding domain superfamily/Winged helix DNA-binding domain"/>
    <property type="match status" value="1"/>
</dbReference>
<evidence type="ECO:0000313" key="7">
    <source>
        <dbReference type="Proteomes" id="UP000246073"/>
    </source>
</evidence>
<dbReference type="Pfam" id="PF00126">
    <property type="entry name" value="HTH_1"/>
    <property type="match status" value="1"/>
</dbReference>
<dbReference type="SUPFAM" id="SSF46785">
    <property type="entry name" value="Winged helix' DNA-binding domain"/>
    <property type="match status" value="1"/>
</dbReference>
<protein>
    <submittedName>
        <fullName evidence="6">Transcriptional regulator, LysR family</fullName>
    </submittedName>
</protein>
<keyword evidence="3" id="KW-0238">DNA-binding</keyword>
<dbReference type="InterPro" id="IPR036388">
    <property type="entry name" value="WH-like_DNA-bd_sf"/>
</dbReference>
<dbReference type="AlphaFoldDB" id="A0A2P9HL27"/>
<dbReference type="GO" id="GO:0032993">
    <property type="term" value="C:protein-DNA complex"/>
    <property type="evidence" value="ECO:0007669"/>
    <property type="project" value="TreeGrafter"/>
</dbReference>